<evidence type="ECO:0000256" key="1">
    <source>
        <dbReference type="PROSITE-ProRule" id="PRU00339"/>
    </source>
</evidence>
<evidence type="ECO:0000313" key="5">
    <source>
        <dbReference type="EMBL" id="MFC5864384.1"/>
    </source>
</evidence>
<feature type="domain" description="DUF3857" evidence="4">
    <location>
        <begin position="53"/>
        <end position="217"/>
    </location>
</feature>
<dbReference type="Gene3D" id="2.60.40.3140">
    <property type="match status" value="1"/>
</dbReference>
<dbReference type="Pfam" id="PF01841">
    <property type="entry name" value="Transglut_core"/>
    <property type="match status" value="1"/>
</dbReference>
<evidence type="ECO:0000313" key="6">
    <source>
        <dbReference type="Proteomes" id="UP001596091"/>
    </source>
</evidence>
<dbReference type="Gene3D" id="1.25.40.10">
    <property type="entry name" value="Tetratricopeptide repeat domain"/>
    <property type="match status" value="2"/>
</dbReference>
<dbReference type="SUPFAM" id="SSF54001">
    <property type="entry name" value="Cysteine proteinases"/>
    <property type="match status" value="1"/>
</dbReference>
<organism evidence="5 6">
    <name type="scientific">Acidicapsa dinghuensis</name>
    <dbReference type="NCBI Taxonomy" id="2218256"/>
    <lineage>
        <taxon>Bacteria</taxon>
        <taxon>Pseudomonadati</taxon>
        <taxon>Acidobacteriota</taxon>
        <taxon>Terriglobia</taxon>
        <taxon>Terriglobales</taxon>
        <taxon>Acidobacteriaceae</taxon>
        <taxon>Acidicapsa</taxon>
    </lineage>
</organism>
<feature type="region of interest" description="Disordered" evidence="2">
    <location>
        <begin position="227"/>
        <end position="246"/>
    </location>
</feature>
<evidence type="ECO:0000259" key="4">
    <source>
        <dbReference type="Pfam" id="PF12969"/>
    </source>
</evidence>
<reference evidence="6" key="1">
    <citation type="journal article" date="2019" name="Int. J. Syst. Evol. Microbiol.">
        <title>The Global Catalogue of Microorganisms (GCM) 10K type strain sequencing project: providing services to taxonomists for standard genome sequencing and annotation.</title>
        <authorList>
            <consortium name="The Broad Institute Genomics Platform"/>
            <consortium name="The Broad Institute Genome Sequencing Center for Infectious Disease"/>
            <person name="Wu L."/>
            <person name="Ma J."/>
        </authorList>
    </citation>
    <scope>NUCLEOTIDE SEQUENCE [LARGE SCALE GENOMIC DNA]</scope>
    <source>
        <strain evidence="6">JCM 4087</strain>
    </source>
</reference>
<evidence type="ECO:0000259" key="3">
    <source>
        <dbReference type="Pfam" id="PF01841"/>
    </source>
</evidence>
<dbReference type="InterPro" id="IPR024618">
    <property type="entry name" value="DUF3857"/>
</dbReference>
<dbReference type="Proteomes" id="UP001596091">
    <property type="component" value="Unassembled WGS sequence"/>
</dbReference>
<dbReference type="EMBL" id="JBHSPH010000009">
    <property type="protein sequence ID" value="MFC5864384.1"/>
    <property type="molecule type" value="Genomic_DNA"/>
</dbReference>
<dbReference type="RefSeq" id="WP_263342120.1">
    <property type="nucleotide sequence ID" value="NZ_JAGSYH010000009.1"/>
</dbReference>
<feature type="repeat" description="TPR" evidence="1">
    <location>
        <begin position="690"/>
        <end position="723"/>
    </location>
</feature>
<dbReference type="InterPro" id="IPR038765">
    <property type="entry name" value="Papain-like_cys_pep_sf"/>
</dbReference>
<dbReference type="Gene3D" id="3.10.620.30">
    <property type="match status" value="1"/>
</dbReference>
<feature type="domain" description="Transglutaminase-like" evidence="3">
    <location>
        <begin position="282"/>
        <end position="354"/>
    </location>
</feature>
<evidence type="ECO:0000256" key="2">
    <source>
        <dbReference type="SAM" id="MobiDB-lite"/>
    </source>
</evidence>
<name>A0ABW1EK71_9BACT</name>
<protein>
    <submittedName>
        <fullName evidence="5">DUF3857 domain-containing protein</fullName>
    </submittedName>
</protein>
<accession>A0ABW1EK71</accession>
<dbReference type="InterPro" id="IPR011990">
    <property type="entry name" value="TPR-like_helical_dom_sf"/>
</dbReference>
<keyword evidence="1" id="KW-0802">TPR repeat</keyword>
<dbReference type="SUPFAM" id="SSF48452">
    <property type="entry name" value="TPR-like"/>
    <property type="match status" value="1"/>
</dbReference>
<sequence length="1071" mass="117433">MTPALSQDSTANQTRSSEVTIAKANPDVAVASKYVSEPAVVERLDTVYSFAADGTGWKMQTAVVRIQSEATVRQLGVLNFSFASASERLEMVYLRVRSANGTVTETPASSAMEMPSPVTQAAPFYSDLKQLQVPVRNLQVGDRLEYQIKWVRFKAEADKEFWGTENFDKDAVVLEESLELHVPKDTYAKVWCPKNKAEESTTASEHVWRWTSTQLKPTVGKEAEAAKEAEKHHVLTDEEEKDAEEGKYPDVAWTSFHSWDEVGEWYRKLEQDRIVPDAAVKAKANELIAGKTTEEDKVKAVYGYVSSKIRYIGVDFGIGRYQPHAASEVLDNQYGDCKDKHTLLAALLTAVGVHSDAALIGGGVRFNPDVPSPAAFNHVITTAQLNGQQVWMDATEELAPFGAMIITLRDKQALVVPESGVSRLERTPAELPFEAFQKFNATGTLDAQGTAHSHLTLSLRGDGELLLRAVLFEAGAAHYQDVIERVSQGMGYAGTVSHVDVGALEDSSKPLTISYDYERKKPGDWDNLRIPAQLAPVGLPVLSTTDTPTQSIQLGPQRVETSTAALKLPEGWTVTLPTAIHAVTSYAKLDETYRFEGGTLYAERRIEILQKKIPLSKWNDYLKWAEAAGLGGSEMVQLSRASTSPSISTATSPLNAAEFISRARKAIRKHNFDEAQSLLDQAVHIDTQARGLWASYGYLEFQRGNMEAAIGDYAKDISLYPRNTGVFSSMAEAQVILGHPELARKTLERWASEQPKNPAPVRALMQVLLDEGQVQEALKAGEAGIAALPPEERKDDALQLTLGRVQLRAGKQEEGKTTLMALLQDAKPAGLRNDAAYELINGHTAITEASAAAMKALAQMTEESKQWSLDEKPETLAAKSRMLEACWDTVGWAYFLDGKTDQAKNYIHAAWRNRQSAEVGLHLGEIAEAAGDSGPAITDYELALASFASYLKPPIRKKPGALQTEIAQRREKLGADDSIDMPGLEAELKSQRSFNVSISSSVNGSTEYRLLMRGGKIVRAQSIDTKEIPGTDKEIEGISVADFWPKESDATLVHEAELNCHDGVCELVLEP</sequence>
<keyword evidence="6" id="KW-1185">Reference proteome</keyword>
<comment type="caution">
    <text evidence="5">The sequence shown here is derived from an EMBL/GenBank/DDBJ whole genome shotgun (WGS) entry which is preliminary data.</text>
</comment>
<feature type="compositionally biased region" description="Basic and acidic residues" evidence="2">
    <location>
        <begin position="227"/>
        <end position="236"/>
    </location>
</feature>
<dbReference type="InterPro" id="IPR002931">
    <property type="entry name" value="Transglutaminase-like"/>
</dbReference>
<dbReference type="InterPro" id="IPR019734">
    <property type="entry name" value="TPR_rpt"/>
</dbReference>
<gene>
    <name evidence="5" type="ORF">ACFPT7_18910</name>
</gene>
<dbReference type="PROSITE" id="PS50005">
    <property type="entry name" value="TPR"/>
    <property type="match status" value="1"/>
</dbReference>
<proteinExistence type="predicted"/>
<dbReference type="Pfam" id="PF12969">
    <property type="entry name" value="DUF3857"/>
    <property type="match status" value="1"/>
</dbReference>